<name>A0A383EYZ4_9ZZZZ</name>
<reference evidence="1" key="1">
    <citation type="submission" date="2018-05" db="EMBL/GenBank/DDBJ databases">
        <authorList>
            <person name="Lanie J.A."/>
            <person name="Ng W.-L."/>
            <person name="Kazmierczak K.M."/>
            <person name="Andrzejewski T.M."/>
            <person name="Davidsen T.M."/>
            <person name="Wayne K.J."/>
            <person name="Tettelin H."/>
            <person name="Glass J.I."/>
            <person name="Rusch D."/>
            <person name="Podicherti R."/>
            <person name="Tsui H.-C.T."/>
            <person name="Winkler M.E."/>
        </authorList>
    </citation>
    <scope>NUCLEOTIDE SEQUENCE</scope>
</reference>
<protein>
    <submittedName>
        <fullName evidence="1">Uncharacterized protein</fullName>
    </submittedName>
</protein>
<sequence>MAIIQSTFPIMGAAMGNLTYMSL</sequence>
<accession>A0A383EYZ4</accession>
<gene>
    <name evidence="1" type="ORF">METZ01_LOCUS514658</name>
</gene>
<dbReference type="EMBL" id="UINC01229895">
    <property type="protein sequence ID" value="SVE61804.1"/>
    <property type="molecule type" value="Genomic_DNA"/>
</dbReference>
<evidence type="ECO:0000313" key="1">
    <source>
        <dbReference type="EMBL" id="SVE61804.1"/>
    </source>
</evidence>
<feature type="non-terminal residue" evidence="1">
    <location>
        <position position="23"/>
    </location>
</feature>
<dbReference type="AlphaFoldDB" id="A0A383EYZ4"/>
<proteinExistence type="predicted"/>
<organism evidence="1">
    <name type="scientific">marine metagenome</name>
    <dbReference type="NCBI Taxonomy" id="408172"/>
    <lineage>
        <taxon>unclassified sequences</taxon>
        <taxon>metagenomes</taxon>
        <taxon>ecological metagenomes</taxon>
    </lineage>
</organism>